<gene>
    <name evidence="1" type="ORF">KUDE01_013956</name>
</gene>
<reference evidence="1" key="1">
    <citation type="submission" date="2023-04" db="EMBL/GenBank/DDBJ databases">
        <title>Chromosome-level genome of Chaenocephalus aceratus.</title>
        <authorList>
            <person name="Park H."/>
        </authorList>
    </citation>
    <scope>NUCLEOTIDE SEQUENCE</scope>
    <source>
        <strain evidence="1">DE</strain>
        <tissue evidence="1">Muscle</tissue>
    </source>
</reference>
<name>A0AAD9F541_DISEL</name>
<accession>A0AAD9F541</accession>
<protein>
    <submittedName>
        <fullName evidence="1">Cysteine/O-acetylserine efflux protein</fullName>
    </submittedName>
</protein>
<keyword evidence="2" id="KW-1185">Reference proteome</keyword>
<sequence length="112" mass="12796">MNQAEREITCSHNDCLSQRLRAGSRLAVGPEREDEERLVSPAPTGLQLLCITFIMPPLNIPRTPPIQTRRLKWVLMSSVIEELIRLFGEHLWATVFHKLQLQLQTQGKALRG</sequence>
<dbReference type="Proteomes" id="UP001228049">
    <property type="component" value="Unassembled WGS sequence"/>
</dbReference>
<dbReference type="EMBL" id="JASDAP010000017">
    <property type="protein sequence ID" value="KAK1889279.1"/>
    <property type="molecule type" value="Genomic_DNA"/>
</dbReference>
<comment type="caution">
    <text evidence="1">The sequence shown here is derived from an EMBL/GenBank/DDBJ whole genome shotgun (WGS) entry which is preliminary data.</text>
</comment>
<evidence type="ECO:0000313" key="1">
    <source>
        <dbReference type="EMBL" id="KAK1889279.1"/>
    </source>
</evidence>
<evidence type="ECO:0000313" key="2">
    <source>
        <dbReference type="Proteomes" id="UP001228049"/>
    </source>
</evidence>
<proteinExistence type="predicted"/>
<dbReference type="AlphaFoldDB" id="A0AAD9F541"/>
<organism evidence="1 2">
    <name type="scientific">Dissostichus eleginoides</name>
    <name type="common">Patagonian toothfish</name>
    <name type="synonym">Dissostichus amissus</name>
    <dbReference type="NCBI Taxonomy" id="100907"/>
    <lineage>
        <taxon>Eukaryota</taxon>
        <taxon>Metazoa</taxon>
        <taxon>Chordata</taxon>
        <taxon>Craniata</taxon>
        <taxon>Vertebrata</taxon>
        <taxon>Euteleostomi</taxon>
        <taxon>Actinopterygii</taxon>
        <taxon>Neopterygii</taxon>
        <taxon>Teleostei</taxon>
        <taxon>Neoteleostei</taxon>
        <taxon>Acanthomorphata</taxon>
        <taxon>Eupercaria</taxon>
        <taxon>Perciformes</taxon>
        <taxon>Notothenioidei</taxon>
        <taxon>Nototheniidae</taxon>
        <taxon>Dissostichus</taxon>
    </lineage>
</organism>